<name>A0A953I470_SYMTR</name>
<reference evidence="1" key="1">
    <citation type="submission" date="2017-11" db="EMBL/GenBank/DDBJ databases">
        <title>Three new genomes from thermophilic consortium.</title>
        <authorList>
            <person name="Quaggio R."/>
            <person name="Amgarten D."/>
            <person name="Setubal J.C."/>
        </authorList>
    </citation>
    <scope>NUCLEOTIDE SEQUENCE</scope>
    <source>
        <strain evidence="1">ZCTH01-B2</strain>
    </source>
</reference>
<gene>
    <name evidence="1" type="ORF">CWE10_13795</name>
</gene>
<sequence length="60" mass="7016">MERTCGTCRYARREGDGPGTVCTHPDGHRFTVAGAMCRRPRRWWRPRAELVETREERLAN</sequence>
<organism evidence="1 2">
    <name type="scientific">Symbiobacterium thermophilum</name>
    <dbReference type="NCBI Taxonomy" id="2734"/>
    <lineage>
        <taxon>Bacteria</taxon>
        <taxon>Bacillati</taxon>
        <taxon>Bacillota</taxon>
        <taxon>Clostridia</taxon>
        <taxon>Eubacteriales</taxon>
        <taxon>Symbiobacteriaceae</taxon>
        <taxon>Symbiobacterium</taxon>
    </lineage>
</organism>
<dbReference type="EMBL" id="PIUK01000156">
    <property type="protein sequence ID" value="MBY6277260.1"/>
    <property type="molecule type" value="Genomic_DNA"/>
</dbReference>
<protein>
    <submittedName>
        <fullName evidence="1">Uncharacterized protein</fullName>
    </submittedName>
</protein>
<comment type="caution">
    <text evidence="1">The sequence shown here is derived from an EMBL/GenBank/DDBJ whole genome shotgun (WGS) entry which is preliminary data.</text>
</comment>
<evidence type="ECO:0000313" key="1">
    <source>
        <dbReference type="EMBL" id="MBY6277260.1"/>
    </source>
</evidence>
<accession>A0A953I470</accession>
<dbReference type="RefSeq" id="WP_273380425.1">
    <property type="nucleotide sequence ID" value="NZ_PIUK01000156.1"/>
</dbReference>
<evidence type="ECO:0000313" key="2">
    <source>
        <dbReference type="Proteomes" id="UP000732377"/>
    </source>
</evidence>
<proteinExistence type="predicted"/>
<dbReference type="Proteomes" id="UP000732377">
    <property type="component" value="Unassembled WGS sequence"/>
</dbReference>
<dbReference type="AlphaFoldDB" id="A0A953I470"/>